<dbReference type="HOGENOM" id="CLU_072296_0_0_11"/>
<name>C8XKG1_NAKMY</name>
<evidence type="ECO:0000313" key="2">
    <source>
        <dbReference type="EMBL" id="ACV78723.1"/>
    </source>
</evidence>
<dbReference type="Pfam" id="PF23212">
    <property type="entry name" value="DUF7064"/>
    <property type="match status" value="1"/>
</dbReference>
<feature type="domain" description="DUF7064" evidence="1">
    <location>
        <begin position="198"/>
        <end position="310"/>
    </location>
</feature>
<protein>
    <recommendedName>
        <fullName evidence="1">DUF7064 domain-containing protein</fullName>
    </recommendedName>
</protein>
<dbReference type="EMBL" id="CP001737">
    <property type="protein sequence ID" value="ACV78723.1"/>
    <property type="molecule type" value="Genomic_DNA"/>
</dbReference>
<dbReference type="OrthoDB" id="7054648at2"/>
<sequence length="337" mass="37805">MIRSQDAQFHRPTSDDPLWSETNYFGLYAGQDTDRPMNIGIYGLFREPLGVLGSTVSVNSRRVTMPWAADYWDAWQHLVVPQPSNLLDYSLANGLRVRASEPNRVWDVDYSDPAAGLEIHFRYTALMEPYDINDPTQDPMAVDRDMSLTWGHAYAGHFDQTGHYEGEIELRGLRTPIDCVSTMDHSWGVRAERQTSRLSWMHAHFSRDLVVHGLFDFSTQDGPDAAGEIRMTHGYVLEDGKVFGLKAGGGRTERAGFYPERVSLSVIDSADRTWELTGSALTTFPWQSQPGVVGHNSLLRWEMNGRTGYGEAMDFVGLGELGEVYARLHRTGVAARG</sequence>
<reference evidence="3" key="1">
    <citation type="submission" date="2009-09" db="EMBL/GenBank/DDBJ databases">
        <title>The complete genome of Nakamurella multipartita DSM 44233.</title>
        <authorList>
            <consortium name="US DOE Joint Genome Institute (JGI-PGF)"/>
            <person name="Lucas S."/>
            <person name="Copeland A."/>
            <person name="Lapidus A."/>
            <person name="Glavina del Rio T."/>
            <person name="Dalin E."/>
            <person name="Tice H."/>
            <person name="Bruce D."/>
            <person name="Goodwin L."/>
            <person name="Pitluck S."/>
            <person name="Kyrpides N."/>
            <person name="Mavromatis K."/>
            <person name="Ivanova N."/>
            <person name="Ovchinnikova G."/>
            <person name="Sims D."/>
            <person name="Meincke L."/>
            <person name="Brettin T."/>
            <person name="Detter J.C."/>
            <person name="Han C."/>
            <person name="Larimer F."/>
            <person name="Land M."/>
            <person name="Hauser L."/>
            <person name="Markowitz V."/>
            <person name="Cheng J.-F."/>
            <person name="Hugenholtz P."/>
            <person name="Woyke T."/>
            <person name="Wu D."/>
            <person name="Klenk H.-P."/>
            <person name="Eisen J.A."/>
        </authorList>
    </citation>
    <scope>NUCLEOTIDE SEQUENCE [LARGE SCALE GENOMIC DNA]</scope>
    <source>
        <strain evidence="3">ATCC 700099 / DSM 44233 / CIP 104796 / JCM 9543 / NBRC 105858 / Y-104</strain>
    </source>
</reference>
<dbReference type="eggNOG" id="ENOG502Z9BX">
    <property type="taxonomic scope" value="Bacteria"/>
</dbReference>
<gene>
    <name evidence="2" type="ordered locus">Namu_2347</name>
</gene>
<dbReference type="STRING" id="479431.Namu_2347"/>
<organism evidence="2 3">
    <name type="scientific">Nakamurella multipartita (strain ATCC 700099 / DSM 44233 / CIP 104796 / JCM 9543 / NBRC 105858 / Y-104)</name>
    <name type="common">Microsphaera multipartita</name>
    <dbReference type="NCBI Taxonomy" id="479431"/>
    <lineage>
        <taxon>Bacteria</taxon>
        <taxon>Bacillati</taxon>
        <taxon>Actinomycetota</taxon>
        <taxon>Actinomycetes</taxon>
        <taxon>Nakamurellales</taxon>
        <taxon>Nakamurellaceae</taxon>
        <taxon>Nakamurella</taxon>
    </lineage>
</organism>
<dbReference type="InParanoid" id="C8XKG1"/>
<dbReference type="KEGG" id="nml:Namu_2347"/>
<keyword evidence="3" id="KW-1185">Reference proteome</keyword>
<evidence type="ECO:0000313" key="3">
    <source>
        <dbReference type="Proteomes" id="UP000002218"/>
    </source>
</evidence>
<reference evidence="2 3" key="2">
    <citation type="journal article" date="2010" name="Stand. Genomic Sci.">
        <title>Complete genome sequence of Nakamurella multipartita type strain (Y-104).</title>
        <authorList>
            <person name="Tice H."/>
            <person name="Mayilraj S."/>
            <person name="Sims D."/>
            <person name="Lapidus A."/>
            <person name="Nolan M."/>
            <person name="Lucas S."/>
            <person name="Glavina Del Rio T."/>
            <person name="Copeland A."/>
            <person name="Cheng J.F."/>
            <person name="Meincke L."/>
            <person name="Bruce D."/>
            <person name="Goodwin L."/>
            <person name="Pitluck S."/>
            <person name="Ivanova N."/>
            <person name="Mavromatis K."/>
            <person name="Ovchinnikova G."/>
            <person name="Pati A."/>
            <person name="Chen A."/>
            <person name="Palaniappan K."/>
            <person name="Land M."/>
            <person name="Hauser L."/>
            <person name="Chang Y.J."/>
            <person name="Jeffries C.D."/>
            <person name="Detter J.C."/>
            <person name="Brettin T."/>
            <person name="Rohde M."/>
            <person name="Goker M."/>
            <person name="Bristow J."/>
            <person name="Eisen J.A."/>
            <person name="Markowitz V."/>
            <person name="Hugenholtz P."/>
            <person name="Kyrpides N.C."/>
            <person name="Klenk H.P."/>
            <person name="Chen F."/>
        </authorList>
    </citation>
    <scope>NUCLEOTIDE SEQUENCE [LARGE SCALE GENOMIC DNA]</scope>
    <source>
        <strain evidence="3">ATCC 700099 / DSM 44233 / CIP 104796 / JCM 9543 / NBRC 105858 / Y-104</strain>
    </source>
</reference>
<dbReference type="AlphaFoldDB" id="C8XKG1"/>
<evidence type="ECO:0000259" key="1">
    <source>
        <dbReference type="Pfam" id="PF23212"/>
    </source>
</evidence>
<proteinExistence type="predicted"/>
<accession>C8XKG1</accession>
<dbReference type="InterPro" id="IPR055492">
    <property type="entry name" value="DUF7064"/>
</dbReference>
<dbReference type="Proteomes" id="UP000002218">
    <property type="component" value="Chromosome"/>
</dbReference>
<dbReference type="RefSeq" id="WP_015747613.1">
    <property type="nucleotide sequence ID" value="NC_013235.1"/>
</dbReference>